<feature type="compositionally biased region" description="Basic and acidic residues" evidence="5">
    <location>
        <begin position="689"/>
        <end position="698"/>
    </location>
</feature>
<evidence type="ECO:0000259" key="7">
    <source>
        <dbReference type="PROSITE" id="PS51253"/>
    </source>
</evidence>
<dbReference type="GO" id="GO:0003677">
    <property type="term" value="F:DNA binding"/>
    <property type="evidence" value="ECO:0007669"/>
    <property type="project" value="UniProtKB-KW"/>
</dbReference>
<dbReference type="Gene3D" id="1.10.10.60">
    <property type="entry name" value="Homeodomain-like"/>
    <property type="match status" value="2"/>
</dbReference>
<evidence type="ECO:0008006" key="10">
    <source>
        <dbReference type="Google" id="ProtNLM"/>
    </source>
</evidence>
<dbReference type="InterPro" id="IPR051837">
    <property type="entry name" value="SortingNexin/PXDomain-PKLike"/>
</dbReference>
<dbReference type="PANTHER" id="PTHR22999:SF23">
    <property type="entry name" value="SORTING NEXIN-16"/>
    <property type="match status" value="1"/>
</dbReference>
<dbReference type="InterPro" id="IPR006600">
    <property type="entry name" value="HTH_CenpB_DNA-bd_dom"/>
</dbReference>
<dbReference type="GO" id="GO:0005770">
    <property type="term" value="C:late endosome"/>
    <property type="evidence" value="ECO:0007669"/>
    <property type="project" value="TreeGrafter"/>
</dbReference>
<dbReference type="Proteomes" id="UP000237438">
    <property type="component" value="Unassembled WGS sequence"/>
</dbReference>
<dbReference type="InterPro" id="IPR003114">
    <property type="entry name" value="Phox_assoc"/>
</dbReference>
<evidence type="ECO:0000256" key="3">
    <source>
        <dbReference type="ARBA" id="ARBA00023125"/>
    </source>
</evidence>
<dbReference type="GO" id="GO:0045022">
    <property type="term" value="P:early endosome to late endosome transport"/>
    <property type="evidence" value="ECO:0007669"/>
    <property type="project" value="TreeGrafter"/>
</dbReference>
<sequence length="706" mass="80528">MSHLQSRPKLRSSVISHNSSRSTSIDSRSKTQSPILDSSHHISTESSTDRATFSFVRRTLCSQLGDKGRSACATIDEILPPLTSSNEVDLQLYAFIAIVVREYIQTWYQKITSDQVFVEELVNIFAHCTRALEQRLRKVDLESLLLDEIPELLETHIHAFHVSHLPLHRPPIEHDPRHIYHLLWPIPPLSPVPSDQQDVASRQQQVENESSYRQLLVQGALALLLPTEDLENNCLRSLVTEILSESILGSGIGEKASEPWILWEGITKIAVVAKSQISQTKTQGLMDQSVPSSNNSTCQESFKKGNLNLNVNYSVQKVFWLFLQYSFFVITAIHYLIITYTASSSQACRNKSRKKKLSEESHIDDPDLLLTHQVSKKPILDMKLWSCWAILLNLELRMPWLKAMLSMLQWAALTGPGKIGQTDGIIDKILSYIIHTHILTPTTLPTLLRNARSALFPNNLAAGLSKKPTEAECVAIRRRCAVSILELIPTGVRNVYFGLEWEDMVREVEEEVLCIFEDKFCNKHLLYGLVELILVRLMPELSVTKVSTRKESSSKRRTSTRRTLTDEQRRQICEYKRETPNMRQADIAAQFAIERSTVSKVLKNKEKHLANSTTVCNPPKRKKGKFQKLERTISNWILNEVDKGRNVTDDEIKRQACKFAELTNDPDSLIKCEDKNWLAKFNQRNSSETTRRHSEPNSRAKIISLH</sequence>
<dbReference type="OrthoDB" id="5582218at2759"/>
<keyword evidence="9" id="KW-1185">Reference proteome</keyword>
<feature type="compositionally biased region" description="Basic residues" evidence="5">
    <location>
        <begin position="1"/>
        <end position="10"/>
    </location>
</feature>
<dbReference type="PROSITE" id="PS51207">
    <property type="entry name" value="PXA"/>
    <property type="match status" value="1"/>
</dbReference>
<dbReference type="Pfam" id="PF03221">
    <property type="entry name" value="HTH_Tnp_Tc5"/>
    <property type="match status" value="1"/>
</dbReference>
<dbReference type="Pfam" id="PF02194">
    <property type="entry name" value="PXA"/>
    <property type="match status" value="1"/>
</dbReference>
<organism evidence="8 9">
    <name type="scientific">Erysiphe pulchra</name>
    <dbReference type="NCBI Taxonomy" id="225359"/>
    <lineage>
        <taxon>Eukaryota</taxon>
        <taxon>Fungi</taxon>
        <taxon>Dikarya</taxon>
        <taxon>Ascomycota</taxon>
        <taxon>Pezizomycotina</taxon>
        <taxon>Leotiomycetes</taxon>
        <taxon>Erysiphales</taxon>
        <taxon>Erysiphaceae</taxon>
        <taxon>Erysiphe</taxon>
    </lineage>
</organism>
<feature type="region of interest" description="Disordered" evidence="5">
    <location>
        <begin position="684"/>
        <end position="706"/>
    </location>
</feature>
<feature type="domain" description="PXA" evidence="6">
    <location>
        <begin position="85"/>
        <end position="274"/>
    </location>
</feature>
<dbReference type="PROSITE" id="PS51253">
    <property type="entry name" value="HTH_CENPB"/>
    <property type="match status" value="1"/>
</dbReference>
<comment type="caution">
    <text evidence="8">The sequence shown here is derived from an EMBL/GenBank/DDBJ whole genome shotgun (WGS) entry which is preliminary data.</text>
</comment>
<evidence type="ECO:0000256" key="1">
    <source>
        <dbReference type="ARBA" id="ARBA00004496"/>
    </source>
</evidence>
<feature type="domain" description="HTH CENPB-type" evidence="7">
    <location>
        <begin position="617"/>
        <end position="691"/>
    </location>
</feature>
<keyword evidence="3" id="KW-0238">DNA-binding</keyword>
<keyword evidence="4" id="KW-0539">Nucleus</keyword>
<protein>
    <recommendedName>
        <fullName evidence="10">HTH CENPB-type domain-containing protein</fullName>
    </recommendedName>
</protein>
<dbReference type="SUPFAM" id="SSF46689">
    <property type="entry name" value="Homeodomain-like"/>
    <property type="match status" value="2"/>
</dbReference>
<dbReference type="SMART" id="SM00313">
    <property type="entry name" value="PXA"/>
    <property type="match status" value="1"/>
</dbReference>
<dbReference type="InterPro" id="IPR007889">
    <property type="entry name" value="HTH_Psq"/>
</dbReference>
<comment type="subcellular location">
    <subcellularLocation>
        <location evidence="1">Cytoplasm</location>
    </subcellularLocation>
</comment>
<dbReference type="GO" id="GO:0005769">
    <property type="term" value="C:early endosome"/>
    <property type="evidence" value="ECO:0007669"/>
    <property type="project" value="TreeGrafter"/>
</dbReference>
<evidence type="ECO:0000256" key="4">
    <source>
        <dbReference type="ARBA" id="ARBA00023242"/>
    </source>
</evidence>
<evidence type="ECO:0000256" key="5">
    <source>
        <dbReference type="SAM" id="MobiDB-lite"/>
    </source>
</evidence>
<evidence type="ECO:0000313" key="8">
    <source>
        <dbReference type="EMBL" id="POS85531.1"/>
    </source>
</evidence>
<dbReference type="InterPro" id="IPR009057">
    <property type="entry name" value="Homeodomain-like_sf"/>
</dbReference>
<reference evidence="8 9" key="1">
    <citation type="submission" date="2017-10" db="EMBL/GenBank/DDBJ databases">
        <title>Development of genomic resources for the powdery mildew, Erysiphe pulchra.</title>
        <authorList>
            <person name="Wadl P.A."/>
            <person name="Mack B.M."/>
            <person name="Moore G."/>
            <person name="Beltz S.B."/>
        </authorList>
    </citation>
    <scope>NUCLEOTIDE SEQUENCE [LARGE SCALE GENOMIC DNA]</scope>
    <source>
        <strain evidence="8">Cflorida</strain>
    </source>
</reference>
<keyword evidence="2" id="KW-0963">Cytoplasm</keyword>
<dbReference type="GO" id="GO:0035091">
    <property type="term" value="F:phosphatidylinositol binding"/>
    <property type="evidence" value="ECO:0007669"/>
    <property type="project" value="TreeGrafter"/>
</dbReference>
<evidence type="ECO:0000259" key="6">
    <source>
        <dbReference type="PROSITE" id="PS51207"/>
    </source>
</evidence>
<dbReference type="STRING" id="225359.A0A2S4PU16"/>
<dbReference type="Pfam" id="PF04218">
    <property type="entry name" value="CENP-B_N"/>
    <property type="match status" value="1"/>
</dbReference>
<feature type="non-terminal residue" evidence="8">
    <location>
        <position position="706"/>
    </location>
</feature>
<accession>A0A2S4PU16</accession>
<evidence type="ECO:0000313" key="9">
    <source>
        <dbReference type="Proteomes" id="UP000237438"/>
    </source>
</evidence>
<name>A0A2S4PU16_9PEZI</name>
<dbReference type="EMBL" id="PEDP01000573">
    <property type="protein sequence ID" value="POS85531.1"/>
    <property type="molecule type" value="Genomic_DNA"/>
</dbReference>
<evidence type="ECO:0000256" key="2">
    <source>
        <dbReference type="ARBA" id="ARBA00022490"/>
    </source>
</evidence>
<dbReference type="AlphaFoldDB" id="A0A2S4PU16"/>
<feature type="compositionally biased region" description="Low complexity" evidence="5">
    <location>
        <begin position="11"/>
        <end position="26"/>
    </location>
</feature>
<gene>
    <name evidence="8" type="ORF">EPUL_004923</name>
</gene>
<feature type="region of interest" description="Disordered" evidence="5">
    <location>
        <begin position="1"/>
        <end position="43"/>
    </location>
</feature>
<dbReference type="PANTHER" id="PTHR22999">
    <property type="entry name" value="PX SERINE/THREONINE KINASE PXK"/>
    <property type="match status" value="1"/>
</dbReference>
<proteinExistence type="predicted"/>